<dbReference type="Pfam" id="PF12691">
    <property type="entry name" value="Phage_tail_terminator_6"/>
    <property type="match status" value="1"/>
</dbReference>
<proteinExistence type="predicted"/>
<name>A0A6N9Q7D4_9BACL</name>
<evidence type="ECO:0000313" key="1">
    <source>
        <dbReference type="EMBL" id="NBI30776.1"/>
    </source>
</evidence>
<accession>A0A6N9Q7D4</accession>
<dbReference type="AlphaFoldDB" id="A0A6N9Q7D4"/>
<dbReference type="InterPro" id="IPR024411">
    <property type="entry name" value="Tail_terminator_phage"/>
</dbReference>
<comment type="caution">
    <text evidence="1">The sequence shown here is derived from an EMBL/GenBank/DDBJ whole genome shotgun (WGS) entry which is preliminary data.</text>
</comment>
<evidence type="ECO:0000313" key="2">
    <source>
        <dbReference type="Proteomes" id="UP000448943"/>
    </source>
</evidence>
<organism evidence="1 2">
    <name type="scientific">Chengkuizengella marina</name>
    <dbReference type="NCBI Taxonomy" id="2507566"/>
    <lineage>
        <taxon>Bacteria</taxon>
        <taxon>Bacillati</taxon>
        <taxon>Bacillota</taxon>
        <taxon>Bacilli</taxon>
        <taxon>Bacillales</taxon>
        <taxon>Paenibacillaceae</taxon>
        <taxon>Chengkuizengella</taxon>
    </lineage>
</organism>
<evidence type="ECO:0008006" key="3">
    <source>
        <dbReference type="Google" id="ProtNLM"/>
    </source>
</evidence>
<dbReference type="Proteomes" id="UP000448943">
    <property type="component" value="Unassembled WGS sequence"/>
</dbReference>
<protein>
    <recommendedName>
        <fullName evidence="3">Minor capsid protein</fullName>
    </recommendedName>
</protein>
<dbReference type="OrthoDB" id="2613329at2"/>
<gene>
    <name evidence="1" type="ORF">ERL59_17635</name>
</gene>
<keyword evidence="2" id="KW-1185">Reference proteome</keyword>
<reference evidence="1 2" key="1">
    <citation type="submission" date="2019-01" db="EMBL/GenBank/DDBJ databases">
        <title>Chengkuizengella sp. nov., isolated from deep-sea sediment of East Pacific Ocean.</title>
        <authorList>
            <person name="Yang J."/>
            <person name="Lai Q."/>
            <person name="Shao Z."/>
        </authorList>
    </citation>
    <scope>NUCLEOTIDE SEQUENCE [LARGE SCALE GENOMIC DNA]</scope>
    <source>
        <strain evidence="1 2">YPA3-1-1</strain>
    </source>
</reference>
<sequence>MFSIESLAEYLENEVIYNYFVNDFPINSPDQTAYLRFDGGYASSEWTSLKRPSFQVIIRGGKNEGKETEQKANEIFQFFHQRKEFEIEGYRIVICLADQSVPFFIGKDENDRPLYSVNFSLTMI</sequence>
<dbReference type="RefSeq" id="WP_160647587.1">
    <property type="nucleotide sequence ID" value="NZ_SIJB01000041.1"/>
</dbReference>
<dbReference type="EMBL" id="SIJB01000041">
    <property type="protein sequence ID" value="NBI30776.1"/>
    <property type="molecule type" value="Genomic_DNA"/>
</dbReference>